<protein>
    <submittedName>
        <fullName evidence="4">Uncharacterized protein</fullName>
    </submittedName>
</protein>
<evidence type="ECO:0000313" key="5">
    <source>
        <dbReference type="Proteomes" id="UP001230188"/>
    </source>
</evidence>
<dbReference type="PANTHER" id="PTHR24107:SF2">
    <property type="entry name" value="NLR FAMILY CARD DOMAIN CONTAINING 3"/>
    <property type="match status" value="1"/>
</dbReference>
<dbReference type="InterPro" id="IPR001611">
    <property type="entry name" value="Leu-rich_rpt"/>
</dbReference>
<dbReference type="Proteomes" id="UP001230188">
    <property type="component" value="Unassembled WGS sequence"/>
</dbReference>
<accession>A0AAD7UBY9</accession>
<dbReference type="GO" id="GO:0005856">
    <property type="term" value="C:cytoskeleton"/>
    <property type="evidence" value="ECO:0007669"/>
    <property type="project" value="UniProtKB-SubCell"/>
</dbReference>
<evidence type="ECO:0000313" key="4">
    <source>
        <dbReference type="EMBL" id="KAJ8601177.1"/>
    </source>
</evidence>
<organism evidence="4 5">
    <name type="scientific">Chrysophaeum taylorii</name>
    <dbReference type="NCBI Taxonomy" id="2483200"/>
    <lineage>
        <taxon>Eukaryota</taxon>
        <taxon>Sar</taxon>
        <taxon>Stramenopiles</taxon>
        <taxon>Ochrophyta</taxon>
        <taxon>Pelagophyceae</taxon>
        <taxon>Pelagomonadales</taxon>
        <taxon>Pelagomonadaceae</taxon>
        <taxon>Chrysophaeum</taxon>
    </lineage>
</organism>
<proteinExistence type="predicted"/>
<dbReference type="InterPro" id="IPR052410">
    <property type="entry name" value="DRC5"/>
</dbReference>
<reference evidence="4" key="1">
    <citation type="submission" date="2023-01" db="EMBL/GenBank/DDBJ databases">
        <title>Metagenome sequencing of chrysophaentin producing Chrysophaeum taylorii.</title>
        <authorList>
            <person name="Davison J."/>
            <person name="Bewley C."/>
        </authorList>
    </citation>
    <scope>NUCLEOTIDE SEQUENCE</scope>
    <source>
        <strain evidence="4">NIES-1699</strain>
    </source>
</reference>
<keyword evidence="5" id="KW-1185">Reference proteome</keyword>
<evidence type="ECO:0000256" key="2">
    <source>
        <dbReference type="ARBA" id="ARBA00022490"/>
    </source>
</evidence>
<comment type="subcellular location">
    <subcellularLocation>
        <location evidence="1">Cytoplasm</location>
        <location evidence="1">Cytoskeleton</location>
    </subcellularLocation>
</comment>
<dbReference type="SMART" id="SM00368">
    <property type="entry name" value="LRR_RI"/>
    <property type="match status" value="4"/>
</dbReference>
<dbReference type="Gene3D" id="3.80.10.10">
    <property type="entry name" value="Ribonuclease Inhibitor"/>
    <property type="match status" value="2"/>
</dbReference>
<name>A0AAD7UBY9_9STRA</name>
<dbReference type="EMBL" id="JAQMWT010000445">
    <property type="protein sequence ID" value="KAJ8601177.1"/>
    <property type="molecule type" value="Genomic_DNA"/>
</dbReference>
<keyword evidence="2" id="KW-0963">Cytoplasm</keyword>
<gene>
    <name evidence="4" type="ORF">CTAYLR_009914</name>
</gene>
<dbReference type="AlphaFoldDB" id="A0AAD7UBY9"/>
<dbReference type="SUPFAM" id="SSF52047">
    <property type="entry name" value="RNI-like"/>
    <property type="match status" value="1"/>
</dbReference>
<keyword evidence="3" id="KW-0206">Cytoskeleton</keyword>
<dbReference type="PANTHER" id="PTHR24107">
    <property type="entry name" value="YNEIN REGULATORY COMPLEX SUBUNIT 5"/>
    <property type="match status" value="1"/>
</dbReference>
<evidence type="ECO:0000256" key="3">
    <source>
        <dbReference type="ARBA" id="ARBA00023212"/>
    </source>
</evidence>
<comment type="caution">
    <text evidence="4">The sequence shown here is derived from an EMBL/GenBank/DDBJ whole genome shotgun (WGS) entry which is preliminary data.</text>
</comment>
<dbReference type="InterPro" id="IPR032675">
    <property type="entry name" value="LRR_dom_sf"/>
</dbReference>
<sequence>MKLEWCCCADASRVAEHRKSLAWWRDVRGTVRSDTAEVRLSWLKANDLCLRALEATLHNGGVCPRGILRLCAVSKAAHRAAGQTVLQELVALEARLPNVVLPELPAGRRFVALTQASELATFVEPKLWHSYESRSQRLRLANLPLPDSCQVLSAPNVRSLVFANRGSFEGNKVPSLPTTANFTLVALVLVELNIDDGCAERIARCLPMLPRLRKLHLPSNRIGDQGAGILASAVATHLSLNLLNLAANDVCDASAFANVLLVNSTLITLRLSSNLFDDRAADALAHVLCHNNSLRFLYLKYNHNITPAGIARLARARPTPLYIDLLDRLHDHPRRGLCNRFLSIEVVAEVKSLRSLGLRV</sequence>
<dbReference type="Pfam" id="PF13516">
    <property type="entry name" value="LRR_6"/>
    <property type="match status" value="3"/>
</dbReference>
<evidence type="ECO:0000256" key="1">
    <source>
        <dbReference type="ARBA" id="ARBA00004245"/>
    </source>
</evidence>